<evidence type="ECO:0000256" key="3">
    <source>
        <dbReference type="ARBA" id="ARBA00023136"/>
    </source>
</evidence>
<keyword evidence="2" id="KW-0732">Signal</keyword>
<evidence type="ECO:0000256" key="5">
    <source>
        <dbReference type="RuleBase" id="RU004004"/>
    </source>
</evidence>
<sequence>MALCLITPLWLVACGHTALQDAERLAQSGQHEVALQRLQGAQQATPDDTRLTAALAKQRETTVAALLYEADLARAAGQWGALQQVLARLEVAAPQHPRTQGLRQDIARRDRIQRLVQEAQRAQQRQDMAATEAAWRAVLADEPAHQQARRELALIDEQRQASTRQRSALVLAAADRPITLEFREATLRTVFETLARAAGLNFVFDKDVRAEAKVTLFLRDTQVHEALRVILSTQQLGHKLLNERTVLVFPGTPQKQRELLDTVTRSFYLTSADPKQVQSLIRTMAKSRDIHVDERLNLVVVRDTPEVIRLVERLVASVDLPDPEVMLELEVMEVSSSREMDLGLSWPGEYTYGLPGANAATALTSAEGLRVSVPNPLSVARLRSSVDASNLLANPRIRARNREKARILLGEKVPVFTTTATANVGVSASVSYQDVGLKLELEPMVQLDDEVTIKVGLEVSSITSTVMGPSGSTAYQIGTRQASTSLRLRDGETQVLAGLINDTESRSGAGLPYVNETPVVGRLFGSRKDAQKKTEVVLLITPRVVRNLHQQSLPVSPMPSGTESQPGAAPWQLGKGQVGGSPSGAGAATAGAPRAAASGKGMGPVEAGLFSGPEQVQAGGGFTLGLNNRSDTPVVVTLQYDPSVLLTPEGSAATGLGAGPLTVPPRGRQAVAFTVRPGTPAGPVTIGSSTGEQFTFMVFDPQAMPQGSAEPLPEPAERTTEPEPATPQDGGR</sequence>
<comment type="subcellular location">
    <subcellularLocation>
        <location evidence="5">Cell outer membrane</location>
    </subcellularLocation>
    <subcellularLocation>
        <location evidence="1">Membrane</location>
    </subcellularLocation>
</comment>
<dbReference type="RefSeq" id="WP_130968723.1">
    <property type="nucleotide sequence ID" value="NZ_SIXI01000005.1"/>
</dbReference>
<dbReference type="OrthoDB" id="9775455at2"/>
<keyword evidence="6" id="KW-0175">Coiled coil</keyword>
<evidence type="ECO:0000259" key="9">
    <source>
        <dbReference type="Pfam" id="PF03958"/>
    </source>
</evidence>
<feature type="compositionally biased region" description="Low complexity" evidence="7">
    <location>
        <begin position="584"/>
        <end position="599"/>
    </location>
</feature>
<evidence type="ECO:0000256" key="4">
    <source>
        <dbReference type="RuleBase" id="RU004003"/>
    </source>
</evidence>
<dbReference type="Gene3D" id="3.30.1370.130">
    <property type="match status" value="1"/>
</dbReference>
<dbReference type="PANTHER" id="PTHR30332:SF17">
    <property type="entry name" value="TYPE IV PILIATION SYSTEM PROTEIN DR_0774-RELATED"/>
    <property type="match status" value="1"/>
</dbReference>
<feature type="domain" description="Type II/III secretion system secretin-like" evidence="8">
    <location>
        <begin position="387"/>
        <end position="546"/>
    </location>
</feature>
<dbReference type="InterPro" id="IPR050810">
    <property type="entry name" value="Bact_Secretion_Sys_Channel"/>
</dbReference>
<dbReference type="AlphaFoldDB" id="A0A4V2JFH3"/>
<protein>
    <submittedName>
        <fullName evidence="10">General secretion pathway protein GspD</fullName>
    </submittedName>
</protein>
<dbReference type="InterPro" id="IPR001775">
    <property type="entry name" value="GspD/PilQ"/>
</dbReference>
<feature type="coiled-coil region" evidence="6">
    <location>
        <begin position="112"/>
        <end position="165"/>
    </location>
</feature>
<feature type="compositionally biased region" description="Polar residues" evidence="7">
    <location>
        <begin position="552"/>
        <end position="565"/>
    </location>
</feature>
<feature type="region of interest" description="Disordered" evidence="7">
    <location>
        <begin position="700"/>
        <end position="732"/>
    </location>
</feature>
<dbReference type="PRINTS" id="PR00811">
    <property type="entry name" value="BCTERIALGSPD"/>
</dbReference>
<comment type="caution">
    <text evidence="10">The sequence shown here is derived from an EMBL/GenBank/DDBJ whole genome shotgun (WGS) entry which is preliminary data.</text>
</comment>
<keyword evidence="5" id="KW-0813">Transport</keyword>
<keyword evidence="11" id="KW-1185">Reference proteome</keyword>
<dbReference type="InterPro" id="IPR004846">
    <property type="entry name" value="T2SS/T3SS_dom"/>
</dbReference>
<feature type="compositionally biased region" description="Low complexity" evidence="7">
    <location>
        <begin position="722"/>
        <end position="732"/>
    </location>
</feature>
<comment type="similarity">
    <text evidence="4">Belongs to the bacterial secretin family.</text>
</comment>
<keyword evidence="3" id="KW-0472">Membrane</keyword>
<dbReference type="Pfam" id="PF00263">
    <property type="entry name" value="Secretin"/>
    <property type="match status" value="1"/>
</dbReference>
<dbReference type="GO" id="GO:0015627">
    <property type="term" value="C:type II protein secretion system complex"/>
    <property type="evidence" value="ECO:0007669"/>
    <property type="project" value="TreeGrafter"/>
</dbReference>
<evidence type="ECO:0000313" key="10">
    <source>
        <dbReference type="EMBL" id="TBO29428.1"/>
    </source>
</evidence>
<dbReference type="GO" id="GO:0009306">
    <property type="term" value="P:protein secretion"/>
    <property type="evidence" value="ECO:0007669"/>
    <property type="project" value="InterPro"/>
</dbReference>
<proteinExistence type="inferred from homology"/>
<dbReference type="Proteomes" id="UP000292120">
    <property type="component" value="Unassembled WGS sequence"/>
</dbReference>
<dbReference type="InterPro" id="IPR038591">
    <property type="entry name" value="NolW-like_sf"/>
</dbReference>
<dbReference type="Gene3D" id="3.30.1370.120">
    <property type="match status" value="1"/>
</dbReference>
<dbReference type="EMBL" id="SIXI01000005">
    <property type="protein sequence ID" value="TBO29428.1"/>
    <property type="molecule type" value="Genomic_DNA"/>
</dbReference>
<evidence type="ECO:0000256" key="6">
    <source>
        <dbReference type="SAM" id="Coils"/>
    </source>
</evidence>
<feature type="region of interest" description="Disordered" evidence="7">
    <location>
        <begin position="552"/>
        <end position="612"/>
    </location>
</feature>
<evidence type="ECO:0000256" key="1">
    <source>
        <dbReference type="ARBA" id="ARBA00004370"/>
    </source>
</evidence>
<accession>A0A4V2JFH3</accession>
<dbReference type="InterPro" id="IPR005644">
    <property type="entry name" value="NolW-like"/>
</dbReference>
<dbReference type="Pfam" id="PF03958">
    <property type="entry name" value="Secretin_N"/>
    <property type="match status" value="1"/>
</dbReference>
<evidence type="ECO:0000259" key="8">
    <source>
        <dbReference type="Pfam" id="PF00263"/>
    </source>
</evidence>
<feature type="domain" description="NolW-like" evidence="9">
    <location>
        <begin position="264"/>
        <end position="323"/>
    </location>
</feature>
<dbReference type="PANTHER" id="PTHR30332">
    <property type="entry name" value="PROBABLE GENERAL SECRETION PATHWAY PROTEIN D"/>
    <property type="match status" value="1"/>
</dbReference>
<evidence type="ECO:0000313" key="11">
    <source>
        <dbReference type="Proteomes" id="UP000292120"/>
    </source>
</evidence>
<organism evidence="10 11">
    <name type="scientific">Aquabacterium lacunae</name>
    <dbReference type="NCBI Taxonomy" id="2528630"/>
    <lineage>
        <taxon>Bacteria</taxon>
        <taxon>Pseudomonadati</taxon>
        <taxon>Pseudomonadota</taxon>
        <taxon>Betaproteobacteria</taxon>
        <taxon>Burkholderiales</taxon>
        <taxon>Aquabacterium</taxon>
    </lineage>
</organism>
<evidence type="ECO:0000256" key="7">
    <source>
        <dbReference type="SAM" id="MobiDB-lite"/>
    </source>
</evidence>
<name>A0A4V2JFH3_9BURK</name>
<gene>
    <name evidence="10" type="ORF">EYS42_13590</name>
</gene>
<evidence type="ECO:0000256" key="2">
    <source>
        <dbReference type="ARBA" id="ARBA00022729"/>
    </source>
</evidence>
<dbReference type="GO" id="GO:0009279">
    <property type="term" value="C:cell outer membrane"/>
    <property type="evidence" value="ECO:0007669"/>
    <property type="project" value="UniProtKB-SubCell"/>
</dbReference>
<reference evidence="10 11" key="1">
    <citation type="submission" date="2019-02" db="EMBL/GenBank/DDBJ databases">
        <title>Aquabacterium sp. strain KMB7.</title>
        <authorList>
            <person name="Chen W.-M."/>
        </authorList>
    </citation>
    <scope>NUCLEOTIDE SEQUENCE [LARGE SCALE GENOMIC DNA]</scope>
    <source>
        <strain evidence="10 11">KMB7</strain>
    </source>
</reference>